<evidence type="ECO:0000259" key="12">
    <source>
        <dbReference type="Pfam" id="PF02223"/>
    </source>
</evidence>
<accession>A0A2V4E4N7</accession>
<evidence type="ECO:0000256" key="2">
    <source>
        <dbReference type="ARBA" id="ARBA00012980"/>
    </source>
</evidence>
<protein>
    <recommendedName>
        <fullName evidence="3 11">Thymidylate kinase</fullName>
        <ecNumber evidence="2 11">2.7.4.9</ecNumber>
    </recommendedName>
    <alternativeName>
        <fullName evidence="9 11">dTMP kinase</fullName>
    </alternativeName>
</protein>
<organism evidence="13 14">
    <name type="scientific">Gilliamella apicola</name>
    <dbReference type="NCBI Taxonomy" id="1196095"/>
    <lineage>
        <taxon>Bacteria</taxon>
        <taxon>Pseudomonadati</taxon>
        <taxon>Pseudomonadota</taxon>
        <taxon>Gammaproteobacteria</taxon>
        <taxon>Orbales</taxon>
        <taxon>Orbaceae</taxon>
        <taxon>Gilliamella</taxon>
    </lineage>
</organism>
<dbReference type="AlphaFoldDB" id="A0A2V4E4N7"/>
<dbReference type="GO" id="GO:0004798">
    <property type="term" value="F:dTMP kinase activity"/>
    <property type="evidence" value="ECO:0007669"/>
    <property type="project" value="UniProtKB-UniRule"/>
</dbReference>
<keyword evidence="8 11" id="KW-0067">ATP-binding</keyword>
<comment type="similarity">
    <text evidence="1 11">Belongs to the thymidylate kinase family.</text>
</comment>
<dbReference type="SUPFAM" id="SSF52540">
    <property type="entry name" value="P-loop containing nucleoside triphosphate hydrolases"/>
    <property type="match status" value="1"/>
</dbReference>
<evidence type="ECO:0000256" key="5">
    <source>
        <dbReference type="ARBA" id="ARBA00022727"/>
    </source>
</evidence>
<proteinExistence type="inferred from homology"/>
<evidence type="ECO:0000256" key="10">
    <source>
        <dbReference type="ARBA" id="ARBA00048743"/>
    </source>
</evidence>
<keyword evidence="4 11" id="KW-0808">Transferase</keyword>
<dbReference type="EC" id="2.7.4.9" evidence="2 11"/>
<dbReference type="PANTHER" id="PTHR10344:SF4">
    <property type="entry name" value="UMP-CMP KINASE 2, MITOCHONDRIAL"/>
    <property type="match status" value="1"/>
</dbReference>
<dbReference type="PANTHER" id="PTHR10344">
    <property type="entry name" value="THYMIDYLATE KINASE"/>
    <property type="match status" value="1"/>
</dbReference>
<evidence type="ECO:0000256" key="7">
    <source>
        <dbReference type="ARBA" id="ARBA00022777"/>
    </source>
</evidence>
<dbReference type="GO" id="GO:0005524">
    <property type="term" value="F:ATP binding"/>
    <property type="evidence" value="ECO:0007669"/>
    <property type="project" value="UniProtKB-UniRule"/>
</dbReference>
<evidence type="ECO:0000256" key="6">
    <source>
        <dbReference type="ARBA" id="ARBA00022741"/>
    </source>
</evidence>
<comment type="catalytic activity">
    <reaction evidence="10 11">
        <text>dTMP + ATP = dTDP + ADP</text>
        <dbReference type="Rhea" id="RHEA:13517"/>
        <dbReference type="ChEBI" id="CHEBI:30616"/>
        <dbReference type="ChEBI" id="CHEBI:58369"/>
        <dbReference type="ChEBI" id="CHEBI:63528"/>
        <dbReference type="ChEBI" id="CHEBI:456216"/>
        <dbReference type="EC" id="2.7.4.9"/>
    </reaction>
</comment>
<keyword evidence="6 11" id="KW-0547">Nucleotide-binding</keyword>
<dbReference type="CDD" id="cd01672">
    <property type="entry name" value="TMPK"/>
    <property type="match status" value="1"/>
</dbReference>
<reference evidence="13 14" key="1">
    <citation type="submission" date="2018-05" db="EMBL/GenBank/DDBJ databases">
        <title>Reference genomes for bee gut microbiota database.</title>
        <authorList>
            <person name="Ellegaard K.M."/>
        </authorList>
    </citation>
    <scope>NUCLEOTIDE SEQUENCE [LARGE SCALE GENOMIC DNA]</scope>
    <source>
        <strain evidence="13 14">ESL0182</strain>
    </source>
</reference>
<dbReference type="STRING" id="1196095.GAPWK_2355"/>
<evidence type="ECO:0000313" key="13">
    <source>
        <dbReference type="EMBL" id="PXZ08230.1"/>
    </source>
</evidence>
<dbReference type="FunFam" id="3.40.50.300:FF:000321">
    <property type="entry name" value="Thymidylate kinase"/>
    <property type="match status" value="1"/>
</dbReference>
<dbReference type="Pfam" id="PF02223">
    <property type="entry name" value="Thymidylate_kin"/>
    <property type="match status" value="1"/>
</dbReference>
<dbReference type="InterPro" id="IPR018094">
    <property type="entry name" value="Thymidylate_kinase"/>
</dbReference>
<keyword evidence="14" id="KW-1185">Reference proteome</keyword>
<dbReference type="Gene3D" id="3.40.50.300">
    <property type="entry name" value="P-loop containing nucleotide triphosphate hydrolases"/>
    <property type="match status" value="1"/>
</dbReference>
<dbReference type="EMBL" id="QGLR01000006">
    <property type="protein sequence ID" value="PXZ08230.1"/>
    <property type="molecule type" value="Genomic_DNA"/>
</dbReference>
<dbReference type="GO" id="GO:0006233">
    <property type="term" value="P:dTDP biosynthetic process"/>
    <property type="evidence" value="ECO:0007669"/>
    <property type="project" value="InterPro"/>
</dbReference>
<dbReference type="GO" id="GO:0006227">
    <property type="term" value="P:dUDP biosynthetic process"/>
    <property type="evidence" value="ECO:0007669"/>
    <property type="project" value="TreeGrafter"/>
</dbReference>
<keyword evidence="5 11" id="KW-0545">Nucleotide biosynthesis</keyword>
<dbReference type="InterPro" id="IPR027417">
    <property type="entry name" value="P-loop_NTPase"/>
</dbReference>
<evidence type="ECO:0000256" key="9">
    <source>
        <dbReference type="ARBA" id="ARBA00029962"/>
    </source>
</evidence>
<feature type="domain" description="Thymidylate kinase-like" evidence="12">
    <location>
        <begin position="8"/>
        <end position="198"/>
    </location>
</feature>
<evidence type="ECO:0000256" key="11">
    <source>
        <dbReference type="HAMAP-Rule" id="MF_00165"/>
    </source>
</evidence>
<name>A0A2V4E4N7_9GAMM</name>
<comment type="function">
    <text evidence="11">Phosphorylation of dTMP to form dTDP in both de novo and salvage pathways of dTTP synthesis.</text>
</comment>
<dbReference type="PROSITE" id="PS01331">
    <property type="entry name" value="THYMIDYLATE_KINASE"/>
    <property type="match status" value="1"/>
</dbReference>
<dbReference type="InterPro" id="IPR018095">
    <property type="entry name" value="Thymidylate_kin_CS"/>
</dbReference>
<dbReference type="Proteomes" id="UP000247932">
    <property type="component" value="Unassembled WGS sequence"/>
</dbReference>
<evidence type="ECO:0000256" key="1">
    <source>
        <dbReference type="ARBA" id="ARBA00009776"/>
    </source>
</evidence>
<dbReference type="InterPro" id="IPR039430">
    <property type="entry name" value="Thymidylate_kin-like_dom"/>
</dbReference>
<feature type="binding site" evidence="11">
    <location>
        <begin position="10"/>
        <end position="17"/>
    </location>
    <ligand>
        <name>ATP</name>
        <dbReference type="ChEBI" id="CHEBI:30616"/>
    </ligand>
</feature>
<comment type="caution">
    <text evidence="13">The sequence shown here is derived from an EMBL/GenBank/DDBJ whole genome shotgun (WGS) entry which is preliminary data.</text>
</comment>
<dbReference type="NCBIfam" id="TIGR00041">
    <property type="entry name" value="DTMP_kinase"/>
    <property type="match status" value="1"/>
</dbReference>
<dbReference type="OrthoDB" id="9774907at2"/>
<evidence type="ECO:0000256" key="4">
    <source>
        <dbReference type="ARBA" id="ARBA00022679"/>
    </source>
</evidence>
<dbReference type="HAMAP" id="MF_00165">
    <property type="entry name" value="Thymidylate_kinase"/>
    <property type="match status" value="1"/>
</dbReference>
<dbReference type="GO" id="GO:0006235">
    <property type="term" value="P:dTTP biosynthetic process"/>
    <property type="evidence" value="ECO:0007669"/>
    <property type="project" value="UniProtKB-UniRule"/>
</dbReference>
<keyword evidence="7 11" id="KW-0418">Kinase</keyword>
<sequence>MAGKFIVIEGLEGAGKTTAINTVARVLNQHQICDLQFTREPGGTPIAEALRNIIKNGLDNEPLTNKAELLMLYAARIQLVENVIKPALKIGKWVIGDRHDLSTQAYQGGGRELDRIFIETLQTQVLGNFKPDLTLYLDISPELGLKRARSRGQLDRIEQQSLAFFERIRQRYLELAERDNTIVTIDAAKSIAEVTAQIETTLNAWLTN</sequence>
<evidence type="ECO:0000313" key="14">
    <source>
        <dbReference type="Proteomes" id="UP000247932"/>
    </source>
</evidence>
<evidence type="ECO:0000256" key="3">
    <source>
        <dbReference type="ARBA" id="ARBA00017144"/>
    </source>
</evidence>
<gene>
    <name evidence="11" type="primary">tmk</name>
    <name evidence="13" type="ORF">DKK70_02500</name>
</gene>
<dbReference type="RefSeq" id="WP_110432597.1">
    <property type="nucleotide sequence ID" value="NZ_QGLR01000006.1"/>
</dbReference>
<evidence type="ECO:0000256" key="8">
    <source>
        <dbReference type="ARBA" id="ARBA00022840"/>
    </source>
</evidence>
<dbReference type="GO" id="GO:0005829">
    <property type="term" value="C:cytosol"/>
    <property type="evidence" value="ECO:0007669"/>
    <property type="project" value="TreeGrafter"/>
</dbReference>